<accession>A0A6J7I9A1</accession>
<keyword evidence="3" id="KW-0560">Oxidoreductase</keyword>
<evidence type="ECO:0000256" key="2">
    <source>
        <dbReference type="ARBA" id="ARBA00022827"/>
    </source>
</evidence>
<dbReference type="PANTHER" id="PTHR43884:SF20">
    <property type="entry name" value="ACYL-COA DEHYDROGENASE FADE28"/>
    <property type="match status" value="1"/>
</dbReference>
<dbReference type="Pfam" id="PF00441">
    <property type="entry name" value="Acyl-CoA_dh_1"/>
    <property type="match status" value="1"/>
</dbReference>
<feature type="domain" description="Acyl-CoA dehydrogenase/oxidase C-terminal" evidence="4">
    <location>
        <begin position="181"/>
        <end position="285"/>
    </location>
</feature>
<dbReference type="InterPro" id="IPR036250">
    <property type="entry name" value="AcylCo_DH-like_C"/>
</dbReference>
<name>A0A6J7I9A1_9ZZZZ</name>
<keyword evidence="2" id="KW-0274">FAD</keyword>
<keyword evidence="1" id="KW-0285">Flavoprotein</keyword>
<dbReference type="EMBL" id="CAFBNE010000001">
    <property type="protein sequence ID" value="CAB4927231.1"/>
    <property type="molecule type" value="Genomic_DNA"/>
</dbReference>
<evidence type="ECO:0000256" key="3">
    <source>
        <dbReference type="ARBA" id="ARBA00023002"/>
    </source>
</evidence>
<gene>
    <name evidence="5" type="ORF">UFOPK3772_00032</name>
</gene>
<sequence>MTATMLPTEVGQMSAVALAEIIERSIDGNPVADYAERESLAWSVIEDGGWDCIAVAEEFDGGGASLRDLVEVAQVWGAANIPQPLLETIWAKRWSAQARERSGPMSVSVRRLGVSDGSGLAPFAALAATGIARSIGAATDEFDVAPLGEADAFTPALRPSVLPWTTKIEAEAARELGVIWAAEVVGAAQKLVDLSVAYAKTREQFGKPIGSFQAIKHRLADMHSQAQYAQTAVIWASLEPTNSQRACHYAVGISISLAEQSIQIHGGMGFTWEMGLHYYLRTMLTRRELIAGLWP</sequence>
<dbReference type="AlphaFoldDB" id="A0A6J7I9A1"/>
<dbReference type="GO" id="GO:0003995">
    <property type="term" value="F:acyl-CoA dehydrogenase activity"/>
    <property type="evidence" value="ECO:0007669"/>
    <property type="project" value="TreeGrafter"/>
</dbReference>
<proteinExistence type="predicted"/>
<dbReference type="PANTHER" id="PTHR43884">
    <property type="entry name" value="ACYL-COA DEHYDROGENASE"/>
    <property type="match status" value="1"/>
</dbReference>
<evidence type="ECO:0000313" key="5">
    <source>
        <dbReference type="EMBL" id="CAB4927231.1"/>
    </source>
</evidence>
<organism evidence="5">
    <name type="scientific">freshwater metagenome</name>
    <dbReference type="NCBI Taxonomy" id="449393"/>
    <lineage>
        <taxon>unclassified sequences</taxon>
        <taxon>metagenomes</taxon>
        <taxon>ecological metagenomes</taxon>
    </lineage>
</organism>
<dbReference type="SUPFAM" id="SSF47203">
    <property type="entry name" value="Acyl-CoA dehydrogenase C-terminal domain-like"/>
    <property type="match status" value="1"/>
</dbReference>
<dbReference type="Gene3D" id="1.20.140.10">
    <property type="entry name" value="Butyryl-CoA Dehydrogenase, subunit A, domain 3"/>
    <property type="match status" value="1"/>
</dbReference>
<evidence type="ECO:0000256" key="1">
    <source>
        <dbReference type="ARBA" id="ARBA00022630"/>
    </source>
</evidence>
<reference evidence="5" key="1">
    <citation type="submission" date="2020-05" db="EMBL/GenBank/DDBJ databases">
        <authorList>
            <person name="Chiriac C."/>
            <person name="Salcher M."/>
            <person name="Ghai R."/>
            <person name="Kavagutti S V."/>
        </authorList>
    </citation>
    <scope>NUCLEOTIDE SEQUENCE</scope>
</reference>
<dbReference type="InterPro" id="IPR009075">
    <property type="entry name" value="AcylCo_DH/oxidase_C"/>
</dbReference>
<evidence type="ECO:0000259" key="4">
    <source>
        <dbReference type="Pfam" id="PF00441"/>
    </source>
</evidence>
<protein>
    <submittedName>
        <fullName evidence="5">Unannotated protein</fullName>
    </submittedName>
</protein>